<keyword evidence="6 13" id="KW-0732">Signal</keyword>
<keyword evidence="11" id="KW-0325">Glycoprotein</keyword>
<dbReference type="CDD" id="cd13880">
    <property type="entry name" value="CuRO_2_MaLCC_like"/>
    <property type="match status" value="1"/>
</dbReference>
<feature type="domain" description="Plastocyanin-like" evidence="16">
    <location>
        <begin position="70"/>
        <end position="184"/>
    </location>
</feature>
<dbReference type="InterPro" id="IPR045087">
    <property type="entry name" value="Cu-oxidase_fam"/>
</dbReference>
<proteinExistence type="inferred from homology"/>
<feature type="domain" description="Plastocyanin-like" evidence="15">
    <location>
        <begin position="405"/>
        <end position="527"/>
    </location>
</feature>
<evidence type="ECO:0000256" key="6">
    <source>
        <dbReference type="ARBA" id="ARBA00022729"/>
    </source>
</evidence>
<comment type="cofactor">
    <cofactor evidence="2">
        <name>Cu cation</name>
        <dbReference type="ChEBI" id="CHEBI:23378"/>
    </cofactor>
</comment>
<dbReference type="GO" id="GO:0046274">
    <property type="term" value="P:lignin catabolic process"/>
    <property type="evidence" value="ECO:0007669"/>
    <property type="project" value="UniProtKB-KW"/>
</dbReference>
<evidence type="ECO:0000313" key="17">
    <source>
        <dbReference type="EMBL" id="KAF2661805.1"/>
    </source>
</evidence>
<dbReference type="Pfam" id="PF00394">
    <property type="entry name" value="Cu-oxidase"/>
    <property type="match status" value="1"/>
</dbReference>
<dbReference type="Pfam" id="PF07731">
    <property type="entry name" value="Cu-oxidase_2"/>
    <property type="match status" value="1"/>
</dbReference>
<dbReference type="PANTHER" id="PTHR11709:SF502">
    <property type="entry name" value="MULTICOPPER OXIDASE"/>
    <property type="match status" value="1"/>
</dbReference>
<evidence type="ECO:0000256" key="1">
    <source>
        <dbReference type="ARBA" id="ARBA00000349"/>
    </source>
</evidence>
<dbReference type="InterPro" id="IPR011707">
    <property type="entry name" value="Cu-oxidase-like_N"/>
</dbReference>
<gene>
    <name evidence="17" type="ORF">K491DRAFT_700830</name>
</gene>
<dbReference type="SUPFAM" id="SSF49503">
    <property type="entry name" value="Cupredoxins"/>
    <property type="match status" value="3"/>
</dbReference>
<dbReference type="PROSITE" id="PS00079">
    <property type="entry name" value="MULTICOPPER_OXIDASE1"/>
    <property type="match status" value="1"/>
</dbReference>
<evidence type="ECO:0000256" key="2">
    <source>
        <dbReference type="ARBA" id="ARBA00001935"/>
    </source>
</evidence>
<dbReference type="InterPro" id="IPR008972">
    <property type="entry name" value="Cupredoxin"/>
</dbReference>
<comment type="catalytic activity">
    <reaction evidence="1">
        <text>4 hydroquinone + O2 = 4 benzosemiquinone + 2 H2O</text>
        <dbReference type="Rhea" id="RHEA:11276"/>
        <dbReference type="ChEBI" id="CHEBI:15377"/>
        <dbReference type="ChEBI" id="CHEBI:15379"/>
        <dbReference type="ChEBI" id="CHEBI:17594"/>
        <dbReference type="ChEBI" id="CHEBI:17977"/>
        <dbReference type="EC" id="1.10.3.2"/>
    </reaction>
</comment>
<evidence type="ECO:0000259" key="15">
    <source>
        <dbReference type="Pfam" id="PF07731"/>
    </source>
</evidence>
<evidence type="ECO:0000256" key="5">
    <source>
        <dbReference type="ARBA" id="ARBA00022723"/>
    </source>
</evidence>
<dbReference type="GO" id="GO:0052716">
    <property type="term" value="F:hydroquinone:oxygen oxidoreductase activity"/>
    <property type="evidence" value="ECO:0007669"/>
    <property type="project" value="UniProtKB-EC"/>
</dbReference>
<dbReference type="GO" id="GO:0005507">
    <property type="term" value="F:copper ion binding"/>
    <property type="evidence" value="ECO:0007669"/>
    <property type="project" value="InterPro"/>
</dbReference>
<name>A0A6A6TP15_9PLEO</name>
<evidence type="ECO:0000256" key="10">
    <source>
        <dbReference type="ARBA" id="ARBA00023157"/>
    </source>
</evidence>
<evidence type="ECO:0000256" key="4">
    <source>
        <dbReference type="ARBA" id="ARBA00012297"/>
    </source>
</evidence>
<evidence type="ECO:0000256" key="11">
    <source>
        <dbReference type="ARBA" id="ARBA00023180"/>
    </source>
</evidence>
<dbReference type="OrthoDB" id="2121828at2759"/>
<keyword evidence="9" id="KW-0186">Copper</keyword>
<dbReference type="FunFam" id="2.60.40.420:FF:000046">
    <property type="entry name" value="Multicopper oxidase"/>
    <property type="match status" value="1"/>
</dbReference>
<keyword evidence="12" id="KW-0439">Lignin degradation</keyword>
<keyword evidence="10" id="KW-1015">Disulfide bond</keyword>
<comment type="similarity">
    <text evidence="3">Belongs to the multicopper oxidase family.</text>
</comment>
<keyword evidence="5" id="KW-0479">Metal-binding</keyword>
<dbReference type="PANTHER" id="PTHR11709">
    <property type="entry name" value="MULTI-COPPER OXIDASE"/>
    <property type="match status" value="1"/>
</dbReference>
<evidence type="ECO:0000256" key="12">
    <source>
        <dbReference type="ARBA" id="ARBA00023185"/>
    </source>
</evidence>
<feature type="chain" id="PRO_5025596534" description="laccase" evidence="13">
    <location>
        <begin position="18"/>
        <end position="562"/>
    </location>
</feature>
<keyword evidence="18" id="KW-1185">Reference proteome</keyword>
<keyword evidence="7" id="KW-0677">Repeat</keyword>
<evidence type="ECO:0000256" key="9">
    <source>
        <dbReference type="ARBA" id="ARBA00023008"/>
    </source>
</evidence>
<dbReference type="Gene3D" id="2.60.40.420">
    <property type="entry name" value="Cupredoxins - blue copper proteins"/>
    <property type="match status" value="3"/>
</dbReference>
<evidence type="ECO:0000313" key="18">
    <source>
        <dbReference type="Proteomes" id="UP000799324"/>
    </source>
</evidence>
<dbReference type="Pfam" id="PF07732">
    <property type="entry name" value="Cu-oxidase_3"/>
    <property type="match status" value="1"/>
</dbReference>
<organism evidence="17 18">
    <name type="scientific">Lophiostoma macrostomum CBS 122681</name>
    <dbReference type="NCBI Taxonomy" id="1314788"/>
    <lineage>
        <taxon>Eukaryota</taxon>
        <taxon>Fungi</taxon>
        <taxon>Dikarya</taxon>
        <taxon>Ascomycota</taxon>
        <taxon>Pezizomycotina</taxon>
        <taxon>Dothideomycetes</taxon>
        <taxon>Pleosporomycetidae</taxon>
        <taxon>Pleosporales</taxon>
        <taxon>Lophiostomataceae</taxon>
        <taxon>Lophiostoma</taxon>
    </lineage>
</organism>
<dbReference type="Proteomes" id="UP000799324">
    <property type="component" value="Unassembled WGS sequence"/>
</dbReference>
<evidence type="ECO:0000259" key="16">
    <source>
        <dbReference type="Pfam" id="PF07732"/>
    </source>
</evidence>
<evidence type="ECO:0000256" key="8">
    <source>
        <dbReference type="ARBA" id="ARBA00023002"/>
    </source>
</evidence>
<evidence type="ECO:0000256" key="7">
    <source>
        <dbReference type="ARBA" id="ARBA00022737"/>
    </source>
</evidence>
<dbReference type="InterPro" id="IPR011706">
    <property type="entry name" value="Cu-oxidase_C"/>
</dbReference>
<dbReference type="CDD" id="cd13854">
    <property type="entry name" value="CuRO_1_MaLCC_like"/>
    <property type="match status" value="1"/>
</dbReference>
<dbReference type="AlphaFoldDB" id="A0A6A6TP15"/>
<protein>
    <recommendedName>
        <fullName evidence="4">laccase</fullName>
        <ecNumber evidence="4">1.10.3.2</ecNumber>
    </recommendedName>
</protein>
<dbReference type="CDD" id="cd13901">
    <property type="entry name" value="CuRO_3_MaLCC_like"/>
    <property type="match status" value="1"/>
</dbReference>
<dbReference type="PROSITE" id="PS00080">
    <property type="entry name" value="MULTICOPPER_OXIDASE2"/>
    <property type="match status" value="1"/>
</dbReference>
<dbReference type="InterPro" id="IPR002355">
    <property type="entry name" value="Cu_oxidase_Cu_BS"/>
</dbReference>
<dbReference type="EC" id="1.10.3.2" evidence="4"/>
<dbReference type="InterPro" id="IPR033138">
    <property type="entry name" value="Cu_oxidase_CS"/>
</dbReference>
<feature type="domain" description="Plastocyanin-like" evidence="14">
    <location>
        <begin position="195"/>
        <end position="337"/>
    </location>
</feature>
<sequence length="562" mass="61576">MLSLLCTCLLYTTLVSAIPSFKTDTPLTPRATCDGNDASDRSVWCDYSLDTDYYAGGPDTGVTKEYWLEVTNTTLAPDGVERIVLAVNGTVPGPTIEANWGDTLVIHVTNSLTANGTGIHWHGVRQNWTVQNDGVPSITQCPVAPGESLTYTWKATQYGTSWYHSHYSLQAWEGVFGPIVIHGPATANYDEELDTVMITDWDHQTADSLWTYAQVNGPVPMDTGLINGMNVYNDTGARYEAAVTSGKSYLLRLVNTAIDTHFKFSIDNHTLTVIASDFVPIVPFDIDVLDITMGQRYDIIVTANQDPSDYWIRAIPQASCSNSENADNIRAILRYDSSSTATPTTTAWAANQNDSCVDVDLSSLVPYLSQTVDSPTGQDLDVNVFVNSQNLFRWEIAPNSMQVSWADPTLLQVYEGNTTFEADDAVYELPDADVWVYWVVESAIAVPHPIHLHGHDFYILASSGSATYDSSVTLNLDNPPRRDVANLPAAGYLVIAFKTDNPGTWLMHCHIGWHTSEGLALQFVERESEIAALVNADTANATCAAWNSWASDIGIEEEDSGV</sequence>
<evidence type="ECO:0000256" key="13">
    <source>
        <dbReference type="SAM" id="SignalP"/>
    </source>
</evidence>
<accession>A0A6A6TP15</accession>
<dbReference type="FunFam" id="2.60.40.420:FF:000021">
    <property type="entry name" value="Extracellular dihydrogeodin oxidase/laccase"/>
    <property type="match status" value="1"/>
</dbReference>
<evidence type="ECO:0000259" key="14">
    <source>
        <dbReference type="Pfam" id="PF00394"/>
    </source>
</evidence>
<dbReference type="EMBL" id="MU004292">
    <property type="protein sequence ID" value="KAF2661805.1"/>
    <property type="molecule type" value="Genomic_DNA"/>
</dbReference>
<reference evidence="17" key="1">
    <citation type="journal article" date="2020" name="Stud. Mycol.">
        <title>101 Dothideomycetes genomes: a test case for predicting lifestyles and emergence of pathogens.</title>
        <authorList>
            <person name="Haridas S."/>
            <person name="Albert R."/>
            <person name="Binder M."/>
            <person name="Bloem J."/>
            <person name="Labutti K."/>
            <person name="Salamov A."/>
            <person name="Andreopoulos B."/>
            <person name="Baker S."/>
            <person name="Barry K."/>
            <person name="Bills G."/>
            <person name="Bluhm B."/>
            <person name="Cannon C."/>
            <person name="Castanera R."/>
            <person name="Culley D."/>
            <person name="Daum C."/>
            <person name="Ezra D."/>
            <person name="Gonzalez J."/>
            <person name="Henrissat B."/>
            <person name="Kuo A."/>
            <person name="Liang C."/>
            <person name="Lipzen A."/>
            <person name="Lutzoni F."/>
            <person name="Magnuson J."/>
            <person name="Mondo S."/>
            <person name="Nolan M."/>
            <person name="Ohm R."/>
            <person name="Pangilinan J."/>
            <person name="Park H.-J."/>
            <person name="Ramirez L."/>
            <person name="Alfaro M."/>
            <person name="Sun H."/>
            <person name="Tritt A."/>
            <person name="Yoshinaga Y."/>
            <person name="Zwiers L.-H."/>
            <person name="Turgeon B."/>
            <person name="Goodwin S."/>
            <person name="Spatafora J."/>
            <person name="Crous P."/>
            <person name="Grigoriev I."/>
        </authorList>
    </citation>
    <scope>NUCLEOTIDE SEQUENCE</scope>
    <source>
        <strain evidence="17">CBS 122681</strain>
    </source>
</reference>
<evidence type="ECO:0000256" key="3">
    <source>
        <dbReference type="ARBA" id="ARBA00010609"/>
    </source>
</evidence>
<dbReference type="InterPro" id="IPR001117">
    <property type="entry name" value="Cu-oxidase_2nd"/>
</dbReference>
<feature type="signal peptide" evidence="13">
    <location>
        <begin position="1"/>
        <end position="17"/>
    </location>
</feature>
<dbReference type="FunFam" id="2.60.40.420:FF:000038">
    <property type="entry name" value="Extracellular dihydrogeodin oxidase/laccase"/>
    <property type="match status" value="1"/>
</dbReference>
<keyword evidence="8" id="KW-0560">Oxidoreductase</keyword>